<dbReference type="Gene3D" id="2.60.120.10">
    <property type="entry name" value="Jelly Rolls"/>
    <property type="match status" value="1"/>
</dbReference>
<evidence type="ECO:0000259" key="2">
    <source>
        <dbReference type="PROSITE" id="PS50943"/>
    </source>
</evidence>
<accession>A0A0C6P375</accession>
<organism evidence="3 4">
    <name type="scientific">Bordetella bronchiseptica 253</name>
    <dbReference type="NCBI Taxonomy" id="568707"/>
    <lineage>
        <taxon>Bacteria</taxon>
        <taxon>Pseudomonadati</taxon>
        <taxon>Pseudomonadota</taxon>
        <taxon>Betaproteobacteria</taxon>
        <taxon>Burkholderiales</taxon>
        <taxon>Alcaligenaceae</taxon>
        <taxon>Bordetella</taxon>
    </lineage>
</organism>
<dbReference type="Pfam" id="PF01381">
    <property type="entry name" value="HTH_3"/>
    <property type="match status" value="1"/>
</dbReference>
<evidence type="ECO:0000256" key="1">
    <source>
        <dbReference type="ARBA" id="ARBA00023125"/>
    </source>
</evidence>
<dbReference type="InterPro" id="IPR014710">
    <property type="entry name" value="RmlC-like_jellyroll"/>
</dbReference>
<dbReference type="OrthoDB" id="9814751at2"/>
<dbReference type="InterPro" id="IPR050807">
    <property type="entry name" value="TransReg_Diox_bact_type"/>
</dbReference>
<feature type="domain" description="HTH cro/C1-type" evidence="2">
    <location>
        <begin position="1"/>
        <end position="55"/>
    </location>
</feature>
<dbReference type="InterPro" id="IPR010982">
    <property type="entry name" value="Lambda_DNA-bd_dom_sf"/>
</dbReference>
<dbReference type="RefSeq" id="WP_003809650.1">
    <property type="nucleotide sequence ID" value="NC_019382.1"/>
</dbReference>
<dbReference type="GO" id="GO:0003700">
    <property type="term" value="F:DNA-binding transcription factor activity"/>
    <property type="evidence" value="ECO:0007669"/>
    <property type="project" value="TreeGrafter"/>
</dbReference>
<evidence type="ECO:0000313" key="3">
    <source>
        <dbReference type="EMBL" id="CCJ53903.1"/>
    </source>
</evidence>
<dbReference type="SUPFAM" id="SSF47413">
    <property type="entry name" value="lambda repressor-like DNA-binding domains"/>
    <property type="match status" value="1"/>
</dbReference>
<dbReference type="SUPFAM" id="SSF51182">
    <property type="entry name" value="RmlC-like cupins"/>
    <property type="match status" value="1"/>
</dbReference>
<proteinExistence type="predicted"/>
<dbReference type="Gene3D" id="1.10.260.40">
    <property type="entry name" value="lambda repressor-like DNA-binding domains"/>
    <property type="match status" value="1"/>
</dbReference>
<evidence type="ECO:0000313" key="4">
    <source>
        <dbReference type="Proteomes" id="UP000007564"/>
    </source>
</evidence>
<dbReference type="HOGENOM" id="CLU_085376_1_4_4"/>
<dbReference type="EMBL" id="HE965806">
    <property type="protein sequence ID" value="CCJ53903.1"/>
    <property type="molecule type" value="Genomic_DNA"/>
</dbReference>
<dbReference type="GO" id="GO:0005829">
    <property type="term" value="C:cytosol"/>
    <property type="evidence" value="ECO:0007669"/>
    <property type="project" value="TreeGrafter"/>
</dbReference>
<dbReference type="GO" id="GO:0003677">
    <property type="term" value="F:DNA binding"/>
    <property type="evidence" value="ECO:0007669"/>
    <property type="project" value="UniProtKB-KW"/>
</dbReference>
<keyword evidence="1 3" id="KW-0238">DNA-binding</keyword>
<name>A0A0C6P375_BORBO</name>
<dbReference type="Pfam" id="PF07883">
    <property type="entry name" value="Cupin_2"/>
    <property type="match status" value="1"/>
</dbReference>
<dbReference type="InterPro" id="IPR013096">
    <property type="entry name" value="Cupin_2"/>
</dbReference>
<sequence length="172" mass="18733">MQALRVSLSFSQRELARRAGVTHTTVAAIEKGRIDPSLGTLKSLLAACGVSMGDFFRSDRVESAVTEKHKISTVSTGGVHMRYVAPAQPGKLLQLTQELYDVGADTGQKPLRHEGQEGGIVIRGTFELQLGDERHILKPGDSYYFDSTTPHRIRNIGEEEGEIINAASPPSF</sequence>
<dbReference type="Proteomes" id="UP000007564">
    <property type="component" value="Chromosome"/>
</dbReference>
<dbReference type="AlphaFoldDB" id="A0A0C6P375"/>
<dbReference type="PANTHER" id="PTHR46797">
    <property type="entry name" value="HTH-TYPE TRANSCRIPTIONAL REGULATOR"/>
    <property type="match status" value="1"/>
</dbReference>
<dbReference type="KEGG" id="bbh:BN112_1986"/>
<protein>
    <submittedName>
        <fullName evidence="3">Putative DNA-binding protein</fullName>
    </submittedName>
</protein>
<dbReference type="InterPro" id="IPR011051">
    <property type="entry name" value="RmlC_Cupin_sf"/>
</dbReference>
<reference evidence="3 4" key="1">
    <citation type="journal article" date="2012" name="BMC Genomics">
        <title>Comparative genomics of the classical Bordetella subspecies: the evolution and exchange of virulence-associated diversity amongst closely related pathogens.</title>
        <authorList>
            <person name="Park J."/>
            <person name="Zhang Y."/>
            <person name="Buboltz A.M."/>
            <person name="Zhang X."/>
            <person name="Schuster S.C."/>
            <person name="Ahuja U."/>
            <person name="Liu M."/>
            <person name="Miller J.F."/>
            <person name="Sebaihia M."/>
            <person name="Bentley S.D."/>
            <person name="Parkhill J."/>
            <person name="Harvill E.T."/>
        </authorList>
    </citation>
    <scope>NUCLEOTIDE SEQUENCE [LARGE SCALE GENOMIC DNA]</scope>
    <source>
        <strain evidence="3 4">253</strain>
    </source>
</reference>
<dbReference type="InterPro" id="IPR001387">
    <property type="entry name" value="Cro/C1-type_HTH"/>
</dbReference>
<dbReference type="PROSITE" id="PS50943">
    <property type="entry name" value="HTH_CROC1"/>
    <property type="match status" value="1"/>
</dbReference>
<dbReference type="GeneID" id="56479844"/>
<gene>
    <name evidence="3" type="ORF">BN112_1986</name>
</gene>
<dbReference type="SMART" id="SM00530">
    <property type="entry name" value="HTH_XRE"/>
    <property type="match status" value="1"/>
</dbReference>
<dbReference type="CDD" id="cd02209">
    <property type="entry name" value="cupin_XRE_C"/>
    <property type="match status" value="1"/>
</dbReference>
<dbReference type="CDD" id="cd00093">
    <property type="entry name" value="HTH_XRE"/>
    <property type="match status" value="1"/>
</dbReference>
<dbReference type="PANTHER" id="PTHR46797:SF11">
    <property type="entry name" value="HTH-TYPE TRANSCRIPTIONAL REGULATOR PUUR"/>
    <property type="match status" value="1"/>
</dbReference>